<dbReference type="EMBL" id="CP058909">
    <property type="protein sequence ID" value="QLH83344.1"/>
    <property type="molecule type" value="Genomic_DNA"/>
</dbReference>
<dbReference type="AlphaFoldDB" id="A0A7D5PAY4"/>
<dbReference type="GeneID" id="56084454"/>
<reference evidence="1 2" key="1">
    <citation type="submission" date="2020-07" db="EMBL/GenBank/DDBJ databases">
        <title>Halosimplex litoreum sp. nov. and Halosimplex rubrum sp. nov., isolated from different salt environments.</title>
        <authorList>
            <person name="Cui H."/>
        </authorList>
    </citation>
    <scope>NUCLEOTIDE SEQUENCE [LARGE SCALE GENOMIC DNA]</scope>
    <source>
        <strain evidence="1 2">R2</strain>
    </source>
</reference>
<evidence type="ECO:0000313" key="1">
    <source>
        <dbReference type="EMBL" id="QLH83344.1"/>
    </source>
</evidence>
<dbReference type="Proteomes" id="UP000509346">
    <property type="component" value="Chromosome"/>
</dbReference>
<organism evidence="1 2">
    <name type="scientific">Halosimplex pelagicum</name>
    <dbReference type="NCBI Taxonomy" id="869886"/>
    <lineage>
        <taxon>Archaea</taxon>
        <taxon>Methanobacteriati</taxon>
        <taxon>Methanobacteriota</taxon>
        <taxon>Stenosarchaea group</taxon>
        <taxon>Halobacteria</taxon>
        <taxon>Halobacteriales</taxon>
        <taxon>Haloarculaceae</taxon>
        <taxon>Halosimplex</taxon>
    </lineage>
</organism>
<sequence>MSRYVTVSVSMPPEMADGIDEEADKYDMDLAPYVRQILREHTGTPFTCPNVVVGVDENHEEGRRKEGAA</sequence>
<dbReference type="OrthoDB" id="240401at2157"/>
<gene>
    <name evidence="1" type="ORF">HZS54_17655</name>
</gene>
<evidence type="ECO:0000313" key="2">
    <source>
        <dbReference type="Proteomes" id="UP000509346"/>
    </source>
</evidence>
<proteinExistence type="predicted"/>
<accession>A0A7D5PAY4</accession>
<name>A0A7D5PAY4_9EURY</name>
<keyword evidence="2" id="KW-1185">Reference proteome</keyword>
<dbReference type="RefSeq" id="WP_179918393.1">
    <property type="nucleotide sequence ID" value="NZ_CP058909.1"/>
</dbReference>
<dbReference type="KEGG" id="hpel:HZS54_17655"/>
<protein>
    <submittedName>
        <fullName evidence="1">CopG family transcriptional regulator</fullName>
    </submittedName>
</protein>